<dbReference type="PANTHER" id="PTHR43451">
    <property type="entry name" value="ACETYLTRANSFERASE (GNAT) FAMILY PROTEIN"/>
    <property type="match status" value="1"/>
</dbReference>
<dbReference type="Gene3D" id="3.40.630.30">
    <property type="match status" value="1"/>
</dbReference>
<protein>
    <submittedName>
        <fullName evidence="2">Acetyltransferase</fullName>
    </submittedName>
</protein>
<dbReference type="InterPro" id="IPR016181">
    <property type="entry name" value="Acyl_CoA_acyltransferase"/>
</dbReference>
<sequence>MPIGASGRRDYTPRDVDSTLTIFQRAVFEVASRDYTPAQLEAWADGMDRTTWAAMLERQSTWIAMANDTPAGFASLTDKGHLDMLFVRPDYQRCGVASTLLAMAEQTAQQRGIKRITTEASVTALPFFKARGFDVVTAQAMKRRGQVLRNFWMEKALEGY</sequence>
<gene>
    <name evidence="2" type="ORF">GCM10010082_02630</name>
</gene>
<dbReference type="RefSeq" id="WP_229819516.1">
    <property type="nucleotide sequence ID" value="NZ_BMZM01000001.1"/>
</dbReference>
<accession>A0ABQ3F9Z9</accession>
<name>A0ABQ3F9Z9_9GAMM</name>
<dbReference type="InterPro" id="IPR000182">
    <property type="entry name" value="GNAT_dom"/>
</dbReference>
<dbReference type="EMBL" id="BMZM01000001">
    <property type="protein sequence ID" value="GHC15525.1"/>
    <property type="molecule type" value="Genomic_DNA"/>
</dbReference>
<dbReference type="Pfam" id="PF13673">
    <property type="entry name" value="Acetyltransf_10"/>
    <property type="match status" value="1"/>
</dbReference>
<evidence type="ECO:0000313" key="3">
    <source>
        <dbReference type="Proteomes" id="UP000604243"/>
    </source>
</evidence>
<feature type="domain" description="N-acetyltransferase" evidence="1">
    <location>
        <begin position="6"/>
        <end position="158"/>
    </location>
</feature>
<keyword evidence="3" id="KW-1185">Reference proteome</keyword>
<reference evidence="3" key="1">
    <citation type="journal article" date="2019" name="Int. J. Syst. Evol. Microbiol.">
        <title>The Global Catalogue of Microorganisms (GCM) 10K type strain sequencing project: providing services to taxonomists for standard genome sequencing and annotation.</title>
        <authorList>
            <consortium name="The Broad Institute Genomics Platform"/>
            <consortium name="The Broad Institute Genome Sequencing Center for Infectious Disease"/>
            <person name="Wu L."/>
            <person name="Ma J."/>
        </authorList>
    </citation>
    <scope>NUCLEOTIDE SEQUENCE [LARGE SCALE GENOMIC DNA]</scope>
    <source>
        <strain evidence="3">KCTC 42082</strain>
    </source>
</reference>
<dbReference type="PANTHER" id="PTHR43451:SF1">
    <property type="entry name" value="ACETYLTRANSFERASE"/>
    <property type="match status" value="1"/>
</dbReference>
<evidence type="ECO:0000313" key="2">
    <source>
        <dbReference type="EMBL" id="GHC15525.1"/>
    </source>
</evidence>
<organism evidence="2 3">
    <name type="scientific">Kushneria pakistanensis</name>
    <dbReference type="NCBI Taxonomy" id="1508770"/>
    <lineage>
        <taxon>Bacteria</taxon>
        <taxon>Pseudomonadati</taxon>
        <taxon>Pseudomonadota</taxon>
        <taxon>Gammaproteobacteria</taxon>
        <taxon>Oceanospirillales</taxon>
        <taxon>Halomonadaceae</taxon>
        <taxon>Kushneria</taxon>
    </lineage>
</organism>
<dbReference type="Proteomes" id="UP000604243">
    <property type="component" value="Unassembled WGS sequence"/>
</dbReference>
<dbReference type="CDD" id="cd04301">
    <property type="entry name" value="NAT_SF"/>
    <property type="match status" value="1"/>
</dbReference>
<comment type="caution">
    <text evidence="2">The sequence shown here is derived from an EMBL/GenBank/DDBJ whole genome shotgun (WGS) entry which is preliminary data.</text>
</comment>
<dbReference type="PROSITE" id="PS51186">
    <property type="entry name" value="GNAT"/>
    <property type="match status" value="1"/>
</dbReference>
<proteinExistence type="predicted"/>
<dbReference type="SUPFAM" id="SSF55729">
    <property type="entry name" value="Acyl-CoA N-acyltransferases (Nat)"/>
    <property type="match status" value="1"/>
</dbReference>
<dbReference type="InterPro" id="IPR052564">
    <property type="entry name" value="N-acetyltrans/Recomb-assoc"/>
</dbReference>
<evidence type="ECO:0000259" key="1">
    <source>
        <dbReference type="PROSITE" id="PS51186"/>
    </source>
</evidence>